<feature type="signal peptide" evidence="10">
    <location>
        <begin position="1"/>
        <end position="19"/>
    </location>
</feature>
<evidence type="ECO:0000256" key="10">
    <source>
        <dbReference type="SAM" id="SignalP"/>
    </source>
</evidence>
<keyword evidence="7 9" id="KW-0456">Lyase</keyword>
<feature type="chain" id="PRO_5012835172" description="pectate lyase" evidence="10">
    <location>
        <begin position="20"/>
        <end position="315"/>
    </location>
</feature>
<keyword evidence="13" id="KW-1185">Reference proteome</keyword>
<evidence type="ECO:0000313" key="12">
    <source>
        <dbReference type="EMBL" id="PGH20111.1"/>
    </source>
</evidence>
<keyword evidence="9" id="KW-0119">Carbohydrate metabolism</keyword>
<evidence type="ECO:0000256" key="5">
    <source>
        <dbReference type="ARBA" id="ARBA00022729"/>
    </source>
</evidence>
<keyword evidence="6" id="KW-0106">Calcium</keyword>
<dbReference type="PANTHER" id="PTHR31683:SF18">
    <property type="entry name" value="PECTATE LYASE 21-RELATED"/>
    <property type="match status" value="1"/>
</dbReference>
<protein>
    <recommendedName>
        <fullName evidence="4">pectate lyase</fullName>
        <ecNumber evidence="4">4.2.2.2</ecNumber>
    </recommendedName>
</protein>
<organism evidence="12 13">
    <name type="scientific">Polytolypa hystricis (strain UAMH7299)</name>
    <dbReference type="NCBI Taxonomy" id="1447883"/>
    <lineage>
        <taxon>Eukaryota</taxon>
        <taxon>Fungi</taxon>
        <taxon>Dikarya</taxon>
        <taxon>Ascomycota</taxon>
        <taxon>Pezizomycotina</taxon>
        <taxon>Eurotiomycetes</taxon>
        <taxon>Eurotiomycetidae</taxon>
        <taxon>Onygenales</taxon>
        <taxon>Onygenales incertae sedis</taxon>
        <taxon>Polytolypa</taxon>
    </lineage>
</organism>
<keyword evidence="9" id="KW-0964">Secreted</keyword>
<dbReference type="STRING" id="1447883.A0A2B7YGF2"/>
<name>A0A2B7YGF2_POLH7</name>
<evidence type="ECO:0000256" key="3">
    <source>
        <dbReference type="ARBA" id="ARBA00010980"/>
    </source>
</evidence>
<evidence type="ECO:0000256" key="8">
    <source>
        <dbReference type="ARBA" id="ARBA00023316"/>
    </source>
</evidence>
<dbReference type="Proteomes" id="UP000224634">
    <property type="component" value="Unassembled WGS sequence"/>
</dbReference>
<keyword evidence="5 10" id="KW-0732">Signal</keyword>
<keyword evidence="9" id="KW-0624">Polysaccharide degradation</keyword>
<evidence type="ECO:0000259" key="11">
    <source>
        <dbReference type="SMART" id="SM00656"/>
    </source>
</evidence>
<dbReference type="Pfam" id="PF00544">
    <property type="entry name" value="Pectate_lyase_4"/>
    <property type="match status" value="1"/>
</dbReference>
<comment type="cofactor">
    <cofactor evidence="2">
        <name>Ca(2+)</name>
        <dbReference type="ChEBI" id="CHEBI:29108"/>
    </cofactor>
</comment>
<evidence type="ECO:0000256" key="2">
    <source>
        <dbReference type="ARBA" id="ARBA00001913"/>
    </source>
</evidence>
<proteinExistence type="inferred from homology"/>
<dbReference type="PROSITE" id="PS51257">
    <property type="entry name" value="PROKAR_LIPOPROTEIN"/>
    <property type="match status" value="1"/>
</dbReference>
<evidence type="ECO:0000256" key="1">
    <source>
        <dbReference type="ARBA" id="ARBA00000695"/>
    </source>
</evidence>
<comment type="caution">
    <text evidence="12">The sequence shown here is derived from an EMBL/GenBank/DDBJ whole genome shotgun (WGS) entry which is preliminary data.</text>
</comment>
<dbReference type="InterPro" id="IPR045032">
    <property type="entry name" value="PEL"/>
</dbReference>
<dbReference type="OrthoDB" id="2019149at2759"/>
<keyword evidence="8" id="KW-0961">Cell wall biogenesis/degradation</keyword>
<dbReference type="SMART" id="SM00656">
    <property type="entry name" value="Amb_all"/>
    <property type="match status" value="1"/>
</dbReference>
<dbReference type="GO" id="GO:0000272">
    <property type="term" value="P:polysaccharide catabolic process"/>
    <property type="evidence" value="ECO:0007669"/>
    <property type="project" value="UniProtKB-KW"/>
</dbReference>
<evidence type="ECO:0000256" key="7">
    <source>
        <dbReference type="ARBA" id="ARBA00023239"/>
    </source>
</evidence>
<comment type="subcellular location">
    <subcellularLocation>
        <location evidence="9">Secreted</location>
    </subcellularLocation>
</comment>
<dbReference type="GO" id="GO:0030570">
    <property type="term" value="F:pectate lyase activity"/>
    <property type="evidence" value="ECO:0007669"/>
    <property type="project" value="UniProtKB-EC"/>
</dbReference>
<sequence length="315" mass="34210">MRTVSALFSLCTIFSIATAACNDRADGFASLNGGTTGGATGKEVTVTTQADLEKYAGAAEPYIIKISSRIDITPKGTEIDVASDKTIIGAGANGEVYGGGFFLDGSKNVIIRNLKIGNTVVADDPDGKTQDWDAIQMDTASNVWIDHCLLEKGGDGLIDSREDTNFLTVSYNILRDHNKVFGIGWTDNIVAQITIHHNHFQNVNQRNPSTDNVLHAHLYNNYLQKVTSYGHYSRGHTSMRMENVFFEQTKNPVTKDDTASLNASGNIYQDCTGDIAANSGNVFDPHEFYDYQLDKTEDVPGIVVAQAGPKADICQ</sequence>
<dbReference type="GO" id="GO:0071555">
    <property type="term" value="P:cell wall organization"/>
    <property type="evidence" value="ECO:0007669"/>
    <property type="project" value="UniProtKB-KW"/>
</dbReference>
<dbReference type="InterPro" id="IPR011050">
    <property type="entry name" value="Pectin_lyase_fold/virulence"/>
</dbReference>
<reference evidence="12 13" key="1">
    <citation type="submission" date="2017-10" db="EMBL/GenBank/DDBJ databases">
        <title>Comparative genomics in systemic dimorphic fungi from Ajellomycetaceae.</title>
        <authorList>
            <person name="Munoz J.F."/>
            <person name="Mcewen J.G."/>
            <person name="Clay O.K."/>
            <person name="Cuomo C.A."/>
        </authorList>
    </citation>
    <scope>NUCLEOTIDE SEQUENCE [LARGE SCALE GENOMIC DNA]</scope>
    <source>
        <strain evidence="12 13">UAMH7299</strain>
    </source>
</reference>
<dbReference type="GO" id="GO:0005576">
    <property type="term" value="C:extracellular region"/>
    <property type="evidence" value="ECO:0007669"/>
    <property type="project" value="UniProtKB-SubCell"/>
</dbReference>
<dbReference type="EC" id="4.2.2.2" evidence="4"/>
<dbReference type="AlphaFoldDB" id="A0A2B7YGF2"/>
<evidence type="ECO:0000256" key="6">
    <source>
        <dbReference type="ARBA" id="ARBA00022837"/>
    </source>
</evidence>
<gene>
    <name evidence="12" type="ORF">AJ80_03679</name>
</gene>
<evidence type="ECO:0000313" key="13">
    <source>
        <dbReference type="Proteomes" id="UP000224634"/>
    </source>
</evidence>
<evidence type="ECO:0000256" key="4">
    <source>
        <dbReference type="ARBA" id="ARBA00012272"/>
    </source>
</evidence>
<comment type="catalytic activity">
    <reaction evidence="1">
        <text>Eliminative cleavage of (1-&gt;4)-alpha-D-galacturonan to give oligosaccharides with 4-deoxy-alpha-D-galact-4-enuronosyl groups at their non-reducing ends.</text>
        <dbReference type="EC" id="4.2.2.2"/>
    </reaction>
</comment>
<dbReference type="PANTHER" id="PTHR31683">
    <property type="entry name" value="PECTATE LYASE 18-RELATED"/>
    <property type="match status" value="1"/>
</dbReference>
<dbReference type="EMBL" id="PDNA01000042">
    <property type="protein sequence ID" value="PGH20111.1"/>
    <property type="molecule type" value="Genomic_DNA"/>
</dbReference>
<feature type="domain" description="Pectate lyase" evidence="11">
    <location>
        <begin position="39"/>
        <end position="252"/>
    </location>
</feature>
<evidence type="ECO:0000256" key="9">
    <source>
        <dbReference type="RuleBase" id="RU361173"/>
    </source>
</evidence>
<comment type="similarity">
    <text evidence="3 9">Belongs to the polysaccharide lyase 1 family.</text>
</comment>
<dbReference type="Gene3D" id="2.160.20.10">
    <property type="entry name" value="Single-stranded right-handed beta-helix, Pectin lyase-like"/>
    <property type="match status" value="1"/>
</dbReference>
<dbReference type="InterPro" id="IPR012334">
    <property type="entry name" value="Pectin_lyas_fold"/>
</dbReference>
<dbReference type="SUPFAM" id="SSF51126">
    <property type="entry name" value="Pectin lyase-like"/>
    <property type="match status" value="1"/>
</dbReference>
<dbReference type="InterPro" id="IPR002022">
    <property type="entry name" value="Pec_lyase"/>
</dbReference>
<accession>A0A2B7YGF2</accession>